<geneLocation type="plasmid" evidence="1">
    <name>unnamed</name>
</geneLocation>
<dbReference type="RefSeq" id="WP_368502801.1">
    <property type="nucleotide sequence ID" value="NZ_CP162550.1"/>
</dbReference>
<evidence type="ECO:0000313" key="1">
    <source>
        <dbReference type="EMBL" id="XDI35187.1"/>
    </source>
</evidence>
<proteinExistence type="predicted"/>
<name>A0AB39BNK8_9BACI</name>
<sequence>MNEYDQVSYKEYEQATRKVWSIENKIKDRIGYYPQKITEPFLASYLERIERSEVKPMKIYKKEE</sequence>
<evidence type="ECO:0008006" key="2">
    <source>
        <dbReference type="Google" id="ProtNLM"/>
    </source>
</evidence>
<organism evidence="1">
    <name type="scientific">Alkalihalophilus sp. As8PL</name>
    <dbReference type="NCBI Taxonomy" id="3237103"/>
    <lineage>
        <taxon>Bacteria</taxon>
        <taxon>Bacillati</taxon>
        <taxon>Bacillota</taxon>
        <taxon>Bacilli</taxon>
        <taxon>Bacillales</taxon>
        <taxon>Bacillaceae</taxon>
        <taxon>Alkalihalophilus</taxon>
    </lineage>
</organism>
<reference evidence="1" key="1">
    <citation type="submission" date="2024-07" db="EMBL/GenBank/DDBJ databases">
        <title>Identification and characteristics of an arsenic-resistant bacterial isolate, which belongs to a novel species.</title>
        <authorList>
            <person name="Juszczyk A."/>
            <person name="Kowalczyk A."/>
            <person name="Was K."/>
            <person name="Kosowicz W."/>
            <person name="Budzyn A."/>
            <person name="Latowski D."/>
        </authorList>
    </citation>
    <scope>NUCLEOTIDE SEQUENCE</scope>
    <source>
        <strain evidence="1">As8PL</strain>
        <plasmid evidence="1">unnamed</plasmid>
    </source>
</reference>
<gene>
    <name evidence="1" type="ORF">AB3N04_00250</name>
</gene>
<keyword evidence="1" id="KW-0614">Plasmid</keyword>
<dbReference type="AlphaFoldDB" id="A0AB39BNK8"/>
<dbReference type="EMBL" id="CP162550">
    <property type="protein sequence ID" value="XDI35187.1"/>
    <property type="molecule type" value="Genomic_DNA"/>
</dbReference>
<protein>
    <recommendedName>
        <fullName evidence="2">Site-specific DNA-methyltransferase (adenine-specific)</fullName>
    </recommendedName>
</protein>
<accession>A0AB39BNK8</accession>